<dbReference type="CDD" id="cd01203">
    <property type="entry name" value="PTB_DOK1_DOK2_DOK3"/>
    <property type="match status" value="1"/>
</dbReference>
<dbReference type="EMBL" id="JAFIRN010000010">
    <property type="protein sequence ID" value="KAG5840582.1"/>
    <property type="molecule type" value="Genomic_DNA"/>
</dbReference>
<evidence type="ECO:0008006" key="8">
    <source>
        <dbReference type="Google" id="ProtNLM"/>
    </source>
</evidence>
<evidence type="ECO:0000259" key="5">
    <source>
        <dbReference type="PROSITE" id="PS51064"/>
    </source>
</evidence>
<comment type="similarity">
    <text evidence="1">Belongs to the DOK family. Type A subfamily.</text>
</comment>
<dbReference type="PANTHER" id="PTHR21258">
    <property type="entry name" value="DOCKING PROTEIN RELATED"/>
    <property type="match status" value="1"/>
</dbReference>
<evidence type="ECO:0000256" key="3">
    <source>
        <dbReference type="SAM" id="MobiDB-lite"/>
    </source>
</evidence>
<dbReference type="SMART" id="SM01244">
    <property type="entry name" value="IRS"/>
    <property type="match status" value="1"/>
</dbReference>
<dbReference type="GO" id="GO:0007169">
    <property type="term" value="P:cell surface receptor protein tyrosine kinase signaling pathway"/>
    <property type="evidence" value="ECO:0007669"/>
    <property type="project" value="TreeGrafter"/>
</dbReference>
<dbReference type="SMART" id="SM00233">
    <property type="entry name" value="PH"/>
    <property type="match status" value="1"/>
</dbReference>
<dbReference type="AlphaFoldDB" id="A0A9D3RV42"/>
<organism evidence="6 7">
    <name type="scientific">Anguilla anguilla</name>
    <name type="common">European freshwater eel</name>
    <name type="synonym">Muraena anguilla</name>
    <dbReference type="NCBI Taxonomy" id="7936"/>
    <lineage>
        <taxon>Eukaryota</taxon>
        <taxon>Metazoa</taxon>
        <taxon>Chordata</taxon>
        <taxon>Craniata</taxon>
        <taxon>Vertebrata</taxon>
        <taxon>Euteleostomi</taxon>
        <taxon>Actinopterygii</taxon>
        <taxon>Neopterygii</taxon>
        <taxon>Teleostei</taxon>
        <taxon>Anguilliformes</taxon>
        <taxon>Anguillidae</taxon>
        <taxon>Anguilla</taxon>
    </lineage>
</organism>
<dbReference type="Gene3D" id="2.30.29.30">
    <property type="entry name" value="Pleckstrin-homology domain (PH domain)/Phosphotyrosine-binding domain (PTB)"/>
    <property type="match status" value="2"/>
</dbReference>
<feature type="compositionally biased region" description="Polar residues" evidence="3">
    <location>
        <begin position="374"/>
        <end position="397"/>
    </location>
</feature>
<dbReference type="GO" id="GO:0007265">
    <property type="term" value="P:Ras protein signal transduction"/>
    <property type="evidence" value="ECO:0007669"/>
    <property type="project" value="TreeGrafter"/>
</dbReference>
<evidence type="ECO:0000256" key="2">
    <source>
        <dbReference type="ARBA" id="ARBA00022553"/>
    </source>
</evidence>
<sequence>MTGNSGPLHRSQTLLAQLVVLQGYRRLEGASGGEIAMDEDVRKKGVLYIQQQRFGKKWKKVWSIIYRESACSISRMEFFECKDNAVSMEKADKTLRKQENKKVIKLSDCIRVSEVEMDCPKDCGPFLVETTEKLFVFAAENSELEDWTQKLCEIAFPMNWSERVVPKRSSIQRGPTRGDPEESTMEENSLYCRGDHALRDFKVLVRKTEASERCRLRGSFFLRADFDSLILIDSKSGEMLFAWPYRYLRRFGRDKVTFSFEAGRRCDTGEGNFEFETKQGNGLFQAVETAINMQKNTYAPQRQASGGMDMEPAPRHPITKDSCVYSTISEAQMRDSPAPPQGARSRLDLPSDKLLTGVKSLTLDTRPPPRKNQVKTISSCPLLNSEDQAYSHTSMTRDQGEPEEAKPTSAAHGRQGSHDEYSLPFDTISKNLMACFLAAQTPLAGDAGSERDNRADGAEAPDPIYDSIDEMSVRPVIKTQSQVRKPTEFKVEHIYDEPEGCAAMVTEVRGPTSLYDEPEEVKGYAWKFQGTAVDPGGHEYPYNPHIDDYAVPKPAKRAFPDLQEDQSKEDDDSPYDNVMSKMTSRGNR</sequence>
<proteinExistence type="inferred from homology"/>
<feature type="region of interest" description="Disordered" evidence="3">
    <location>
        <begin position="538"/>
        <end position="588"/>
    </location>
</feature>
<dbReference type="SUPFAM" id="SSF50729">
    <property type="entry name" value="PH domain-like"/>
    <property type="match status" value="2"/>
</dbReference>
<gene>
    <name evidence="6" type="ORF">ANANG_G00190290</name>
</gene>
<dbReference type="SMART" id="SM00310">
    <property type="entry name" value="PTBI"/>
    <property type="match status" value="1"/>
</dbReference>
<feature type="domain" description="IRS-type PTB" evidence="5">
    <location>
        <begin position="197"/>
        <end position="301"/>
    </location>
</feature>
<feature type="region of interest" description="Disordered" evidence="3">
    <location>
        <begin position="331"/>
        <end position="423"/>
    </location>
</feature>
<evidence type="ECO:0000256" key="1">
    <source>
        <dbReference type="ARBA" id="ARBA00010955"/>
    </source>
</evidence>
<dbReference type="PROSITE" id="PS51064">
    <property type="entry name" value="IRS_PTB"/>
    <property type="match status" value="1"/>
</dbReference>
<dbReference type="GO" id="GO:0005737">
    <property type="term" value="C:cytoplasm"/>
    <property type="evidence" value="ECO:0007669"/>
    <property type="project" value="TreeGrafter"/>
</dbReference>
<accession>A0A9D3RV42</accession>
<dbReference type="InterPro" id="IPR037751">
    <property type="entry name" value="Dok1/2/3_PTB"/>
</dbReference>
<dbReference type="InterPro" id="IPR001849">
    <property type="entry name" value="PH_domain"/>
</dbReference>
<dbReference type="PANTHER" id="PTHR21258:SF14">
    <property type="entry name" value="DOCKING PROTEIN 2"/>
    <property type="match status" value="1"/>
</dbReference>
<feature type="compositionally biased region" description="Basic and acidic residues" evidence="3">
    <location>
        <begin position="448"/>
        <end position="457"/>
    </location>
</feature>
<feature type="region of interest" description="Disordered" evidence="3">
    <location>
        <begin position="167"/>
        <end position="186"/>
    </location>
</feature>
<protein>
    <recommendedName>
        <fullName evidence="8">Docking protein 2</fullName>
    </recommendedName>
</protein>
<reference evidence="6" key="1">
    <citation type="submission" date="2021-01" db="EMBL/GenBank/DDBJ databases">
        <title>A chromosome-scale assembly of European eel, Anguilla anguilla.</title>
        <authorList>
            <person name="Henkel C."/>
            <person name="Jong-Raadsen S.A."/>
            <person name="Dufour S."/>
            <person name="Weltzien F.-A."/>
            <person name="Palstra A.P."/>
            <person name="Pelster B."/>
            <person name="Spaink H.P."/>
            <person name="Van Den Thillart G.E."/>
            <person name="Jansen H."/>
            <person name="Zahm M."/>
            <person name="Klopp C."/>
            <person name="Cedric C."/>
            <person name="Louis A."/>
            <person name="Berthelot C."/>
            <person name="Parey E."/>
            <person name="Roest Crollius H."/>
            <person name="Montfort J."/>
            <person name="Robinson-Rechavi M."/>
            <person name="Bucao C."/>
            <person name="Bouchez O."/>
            <person name="Gislard M."/>
            <person name="Lluch J."/>
            <person name="Milhes M."/>
            <person name="Lampietro C."/>
            <person name="Lopez Roques C."/>
            <person name="Donnadieu C."/>
            <person name="Braasch I."/>
            <person name="Desvignes T."/>
            <person name="Postlethwait J."/>
            <person name="Bobe J."/>
            <person name="Guiguen Y."/>
            <person name="Dirks R."/>
        </authorList>
    </citation>
    <scope>NUCLEOTIDE SEQUENCE</scope>
    <source>
        <strain evidence="6">Tag_6206</strain>
        <tissue evidence="6">Liver</tissue>
    </source>
</reference>
<dbReference type="InterPro" id="IPR011993">
    <property type="entry name" value="PH-like_dom_sf"/>
</dbReference>
<dbReference type="PROSITE" id="PS50003">
    <property type="entry name" value="PH_DOMAIN"/>
    <property type="match status" value="1"/>
</dbReference>
<name>A0A9D3RV42_ANGAN</name>
<dbReference type="InterPro" id="IPR002404">
    <property type="entry name" value="IRS_PTB"/>
</dbReference>
<evidence type="ECO:0000313" key="6">
    <source>
        <dbReference type="EMBL" id="KAG5840582.1"/>
    </source>
</evidence>
<keyword evidence="2" id="KW-0597">Phosphoprotein</keyword>
<dbReference type="Pfam" id="PF00169">
    <property type="entry name" value="PH"/>
    <property type="match status" value="1"/>
</dbReference>
<dbReference type="GO" id="GO:0043410">
    <property type="term" value="P:positive regulation of MAPK cascade"/>
    <property type="evidence" value="ECO:0007669"/>
    <property type="project" value="TreeGrafter"/>
</dbReference>
<evidence type="ECO:0000259" key="4">
    <source>
        <dbReference type="PROSITE" id="PS50003"/>
    </source>
</evidence>
<feature type="compositionally biased region" description="Acidic residues" evidence="3">
    <location>
        <begin position="562"/>
        <end position="574"/>
    </location>
</feature>
<feature type="domain" description="PH" evidence="4">
    <location>
        <begin position="40"/>
        <end position="156"/>
    </location>
</feature>
<keyword evidence="7" id="KW-1185">Reference proteome</keyword>
<evidence type="ECO:0000313" key="7">
    <source>
        <dbReference type="Proteomes" id="UP001044222"/>
    </source>
</evidence>
<dbReference type="Proteomes" id="UP001044222">
    <property type="component" value="Chromosome 10"/>
</dbReference>
<dbReference type="OMA" id="DWTQKLC"/>
<dbReference type="InterPro" id="IPR050996">
    <property type="entry name" value="Docking_Protein_DOK"/>
</dbReference>
<dbReference type="Pfam" id="PF02174">
    <property type="entry name" value="IRS"/>
    <property type="match status" value="1"/>
</dbReference>
<dbReference type="OrthoDB" id="6020914at2759"/>
<feature type="region of interest" description="Disordered" evidence="3">
    <location>
        <begin position="445"/>
        <end position="465"/>
    </location>
</feature>
<comment type="caution">
    <text evidence="6">The sequence shown here is derived from an EMBL/GenBank/DDBJ whole genome shotgun (WGS) entry which is preliminary data.</text>
</comment>